<reference evidence="3" key="1">
    <citation type="submission" date="2016-10" db="EMBL/GenBank/DDBJ databases">
        <authorList>
            <person name="Varghese N."/>
            <person name="Submissions S."/>
        </authorList>
    </citation>
    <scope>NUCLEOTIDE SEQUENCE [LARGE SCALE GENOMIC DNA]</scope>
    <source>
        <strain evidence="3">IBRC-M 10403</strain>
    </source>
</reference>
<dbReference type="SUPFAM" id="SSF54427">
    <property type="entry name" value="NTF2-like"/>
    <property type="match status" value="1"/>
</dbReference>
<name>A0A1G6ZAV2_9PSEU</name>
<dbReference type="Proteomes" id="UP000199501">
    <property type="component" value="Unassembled WGS sequence"/>
</dbReference>
<dbReference type="Gene3D" id="3.10.450.50">
    <property type="match status" value="1"/>
</dbReference>
<feature type="domain" description="SnoaL-like" evidence="1">
    <location>
        <begin position="15"/>
        <end position="123"/>
    </location>
</feature>
<sequence>MTSPTLRAITDRAAAYGAAWNAHDIDGILDLQAPDMVFHLHVEGFAEVRGAEALRELFGFFFAALPDYHAGLRRAHLRDSLVILEYDITATLAQPFPVGVEVGVPTGNPMRVAAVDVLHCPDGGPFTRKDTYVDGFALRRGLGL</sequence>
<protein>
    <submittedName>
        <fullName evidence="2">SnoaL-like domain-containing protein</fullName>
    </submittedName>
</protein>
<evidence type="ECO:0000313" key="2">
    <source>
        <dbReference type="EMBL" id="SDD98995.1"/>
    </source>
</evidence>
<dbReference type="InterPro" id="IPR032710">
    <property type="entry name" value="NTF2-like_dom_sf"/>
</dbReference>
<gene>
    <name evidence="2" type="ORF">SAMN05216174_1276</name>
</gene>
<dbReference type="RefSeq" id="WP_091457824.1">
    <property type="nucleotide sequence ID" value="NZ_FMZZ01000027.1"/>
</dbReference>
<evidence type="ECO:0000259" key="1">
    <source>
        <dbReference type="Pfam" id="PF12680"/>
    </source>
</evidence>
<evidence type="ECO:0000313" key="3">
    <source>
        <dbReference type="Proteomes" id="UP000199501"/>
    </source>
</evidence>
<proteinExistence type="predicted"/>
<dbReference type="OrthoDB" id="333383at2"/>
<dbReference type="InterPro" id="IPR037401">
    <property type="entry name" value="SnoaL-like"/>
</dbReference>
<accession>A0A1G6ZAV2</accession>
<dbReference type="Pfam" id="PF12680">
    <property type="entry name" value="SnoaL_2"/>
    <property type="match status" value="1"/>
</dbReference>
<organism evidence="2 3">
    <name type="scientific">Actinokineospora iranica</name>
    <dbReference type="NCBI Taxonomy" id="1271860"/>
    <lineage>
        <taxon>Bacteria</taxon>
        <taxon>Bacillati</taxon>
        <taxon>Actinomycetota</taxon>
        <taxon>Actinomycetes</taxon>
        <taxon>Pseudonocardiales</taxon>
        <taxon>Pseudonocardiaceae</taxon>
        <taxon>Actinokineospora</taxon>
    </lineage>
</organism>
<dbReference type="AlphaFoldDB" id="A0A1G6ZAV2"/>
<keyword evidence="3" id="KW-1185">Reference proteome</keyword>
<dbReference type="EMBL" id="FMZZ01000027">
    <property type="protein sequence ID" value="SDD98995.1"/>
    <property type="molecule type" value="Genomic_DNA"/>
</dbReference>